<keyword evidence="3" id="KW-1185">Reference proteome</keyword>
<feature type="compositionally biased region" description="Pro residues" evidence="1">
    <location>
        <begin position="115"/>
        <end position="134"/>
    </location>
</feature>
<sequence>MRAGIWGAVLSLSVVLFGWVMMRAESVSAVIVGPTEGSAGDILILDASGSVGDCFAWQVSPELPGEMPTIEIVDGGRRCVVCSVTGRYTVFLAVSNAAGVSLARWTVDVLDDTGPPVPPGPSPPVPVPPSPPGPAPDRFGIARVAYDAAQLVQSPNRAAESAAIASGLEGVAAAIAAGTLRGDQEILDAVLSSNNQALGASVPLWVGWGQTIGERLRTIYMSGMLKGPGDWAALALEVAGGMKAVK</sequence>
<reference evidence="2 3" key="1">
    <citation type="submission" date="2019-02" db="EMBL/GenBank/DDBJ databases">
        <title>Deep-cultivation of Planctomycetes and their phenomic and genomic characterization uncovers novel biology.</title>
        <authorList>
            <person name="Wiegand S."/>
            <person name="Jogler M."/>
            <person name="Boedeker C."/>
            <person name="Pinto D."/>
            <person name="Vollmers J."/>
            <person name="Rivas-Marin E."/>
            <person name="Kohn T."/>
            <person name="Peeters S.H."/>
            <person name="Heuer A."/>
            <person name="Rast P."/>
            <person name="Oberbeckmann S."/>
            <person name="Bunk B."/>
            <person name="Jeske O."/>
            <person name="Meyerdierks A."/>
            <person name="Storesund J.E."/>
            <person name="Kallscheuer N."/>
            <person name="Luecker S."/>
            <person name="Lage O.M."/>
            <person name="Pohl T."/>
            <person name="Merkel B.J."/>
            <person name="Hornburger P."/>
            <person name="Mueller R.-W."/>
            <person name="Bruemmer F."/>
            <person name="Labrenz M."/>
            <person name="Spormann A.M."/>
            <person name="Op Den Camp H."/>
            <person name="Overmann J."/>
            <person name="Amann R."/>
            <person name="Jetten M.S.M."/>
            <person name="Mascher T."/>
            <person name="Medema M.H."/>
            <person name="Devos D.P."/>
            <person name="Kaster A.-K."/>
            <person name="Ovreas L."/>
            <person name="Rohde M."/>
            <person name="Galperin M.Y."/>
            <person name="Jogler C."/>
        </authorList>
    </citation>
    <scope>NUCLEOTIDE SEQUENCE [LARGE SCALE GENOMIC DNA]</scope>
    <source>
        <strain evidence="2 3">CA54</strain>
    </source>
</reference>
<evidence type="ECO:0000256" key="1">
    <source>
        <dbReference type="SAM" id="MobiDB-lite"/>
    </source>
</evidence>
<dbReference type="RefSeq" id="WP_146370264.1">
    <property type="nucleotide sequence ID" value="NZ_SJPP01000001.1"/>
</dbReference>
<dbReference type="AlphaFoldDB" id="A0A5C6BLC6"/>
<name>A0A5C6BLC6_9PLAN</name>
<dbReference type="OrthoDB" id="9963816at2"/>
<evidence type="ECO:0000313" key="2">
    <source>
        <dbReference type="EMBL" id="TWU12848.1"/>
    </source>
</evidence>
<evidence type="ECO:0000313" key="3">
    <source>
        <dbReference type="Proteomes" id="UP000320735"/>
    </source>
</evidence>
<accession>A0A5C6BLC6</accession>
<gene>
    <name evidence="2" type="ORF">CA54_16740</name>
</gene>
<proteinExistence type="predicted"/>
<organism evidence="2 3">
    <name type="scientific">Symmachiella macrocystis</name>
    <dbReference type="NCBI Taxonomy" id="2527985"/>
    <lineage>
        <taxon>Bacteria</taxon>
        <taxon>Pseudomonadati</taxon>
        <taxon>Planctomycetota</taxon>
        <taxon>Planctomycetia</taxon>
        <taxon>Planctomycetales</taxon>
        <taxon>Planctomycetaceae</taxon>
        <taxon>Symmachiella</taxon>
    </lineage>
</organism>
<dbReference type="Proteomes" id="UP000320735">
    <property type="component" value="Unassembled WGS sequence"/>
</dbReference>
<comment type="caution">
    <text evidence="2">The sequence shown here is derived from an EMBL/GenBank/DDBJ whole genome shotgun (WGS) entry which is preliminary data.</text>
</comment>
<protein>
    <submittedName>
        <fullName evidence="2">Uncharacterized protein</fullName>
    </submittedName>
</protein>
<feature type="region of interest" description="Disordered" evidence="1">
    <location>
        <begin position="112"/>
        <end position="134"/>
    </location>
</feature>
<dbReference type="EMBL" id="SJPP01000001">
    <property type="protein sequence ID" value="TWU12848.1"/>
    <property type="molecule type" value="Genomic_DNA"/>
</dbReference>